<name>A0A0A9CIC4_ARUDO</name>
<sequence>MPKVNVQLIATNMLTNCEHQEFVSIMGC</sequence>
<organism evidence="1">
    <name type="scientific">Arundo donax</name>
    <name type="common">Giant reed</name>
    <name type="synonym">Donax arundinaceus</name>
    <dbReference type="NCBI Taxonomy" id="35708"/>
    <lineage>
        <taxon>Eukaryota</taxon>
        <taxon>Viridiplantae</taxon>
        <taxon>Streptophyta</taxon>
        <taxon>Embryophyta</taxon>
        <taxon>Tracheophyta</taxon>
        <taxon>Spermatophyta</taxon>
        <taxon>Magnoliopsida</taxon>
        <taxon>Liliopsida</taxon>
        <taxon>Poales</taxon>
        <taxon>Poaceae</taxon>
        <taxon>PACMAD clade</taxon>
        <taxon>Arundinoideae</taxon>
        <taxon>Arundineae</taxon>
        <taxon>Arundo</taxon>
    </lineage>
</organism>
<dbReference type="AlphaFoldDB" id="A0A0A9CIC4"/>
<accession>A0A0A9CIC4</accession>
<reference evidence="1" key="2">
    <citation type="journal article" date="2015" name="Data Brief">
        <title>Shoot transcriptome of the giant reed, Arundo donax.</title>
        <authorList>
            <person name="Barrero R.A."/>
            <person name="Guerrero F.D."/>
            <person name="Moolhuijzen P."/>
            <person name="Goolsby J.A."/>
            <person name="Tidwell J."/>
            <person name="Bellgard S.E."/>
            <person name="Bellgard M.I."/>
        </authorList>
    </citation>
    <scope>NUCLEOTIDE SEQUENCE</scope>
    <source>
        <tissue evidence="1">Shoot tissue taken approximately 20 cm above the soil surface</tissue>
    </source>
</reference>
<evidence type="ECO:0000313" key="1">
    <source>
        <dbReference type="EMBL" id="JAD71287.1"/>
    </source>
</evidence>
<reference evidence="1" key="1">
    <citation type="submission" date="2014-09" db="EMBL/GenBank/DDBJ databases">
        <authorList>
            <person name="Magalhaes I.L.F."/>
            <person name="Oliveira U."/>
            <person name="Santos F.R."/>
            <person name="Vidigal T.H.D.A."/>
            <person name="Brescovit A.D."/>
            <person name="Santos A.J."/>
        </authorList>
    </citation>
    <scope>NUCLEOTIDE SEQUENCE</scope>
    <source>
        <tissue evidence="1">Shoot tissue taken approximately 20 cm above the soil surface</tissue>
    </source>
</reference>
<proteinExistence type="predicted"/>
<protein>
    <submittedName>
        <fullName evidence="1">Uncharacterized protein</fullName>
    </submittedName>
</protein>
<dbReference type="EMBL" id="GBRH01226608">
    <property type="protein sequence ID" value="JAD71287.1"/>
    <property type="molecule type" value="Transcribed_RNA"/>
</dbReference>